<feature type="compositionally biased region" description="Polar residues" evidence="1">
    <location>
        <begin position="528"/>
        <end position="539"/>
    </location>
</feature>
<protein>
    <recommendedName>
        <fullName evidence="4">Apple domain-containing protein</fullName>
    </recommendedName>
</protein>
<sequence>MFPEPEEAWGCQPVGQLAKGQLQQLVFDDPSTEQTDDYWLHPCDCLNPSFGTGWPVDPASFEEIPPQANGIFVPPPFLLVSGQFVCPSRQLLPGAAGVHFKTEAESGEPTDCQERCQGEDHCHFFWTGTSHGADTCRLFKGCDSLVREFGMEGDLMAFPRTPSCAVANPAACWHSTMRRNFLIQTVGTSPSASHPPAVINQGGHLKFKDLSAKSLTPQNSYEEKLNDLSNVRMTGWNRRLSGYGYFRDAAGIATATVQNLNAHKTYKYTLWMDGNQMDVTNKFSVNHGPQLNVVQRSSRRRRALAADRTAVATPRGELIFEFEATDFPLGFFVSKSGQSSQSSRDCRRRYQITSCNCWAKEGKCAGAKIGTDGVCTAYGNMDVQDHNTYKNPKVEAHASCMALPFKQSVSYQTSSGPSFSWLETGAAANATMADTGEDDDDETAAEIMPGGSTGLLEEDEMEDSHEDEDASEHEDDEVNVDETPDSKDEGDEEWPEYASSLAMEEESKAEAEEESGMDASCEELRSLSLIQPNLSQQFA</sequence>
<dbReference type="EMBL" id="CAXAMN010001114">
    <property type="protein sequence ID" value="CAK8992634.1"/>
    <property type="molecule type" value="Genomic_DNA"/>
</dbReference>
<dbReference type="Gene3D" id="2.60.120.690">
    <property type="entry name" value="Proprotein convertase subtilisin/kexin type 9"/>
    <property type="match status" value="1"/>
</dbReference>
<reference evidence="2 3" key="1">
    <citation type="submission" date="2024-02" db="EMBL/GenBank/DDBJ databases">
        <authorList>
            <person name="Chen Y."/>
            <person name="Shah S."/>
            <person name="Dougan E. K."/>
            <person name="Thang M."/>
            <person name="Chan C."/>
        </authorList>
    </citation>
    <scope>NUCLEOTIDE SEQUENCE [LARGE SCALE GENOMIC DNA]</scope>
</reference>
<dbReference type="Proteomes" id="UP001642484">
    <property type="component" value="Unassembled WGS sequence"/>
</dbReference>
<gene>
    <name evidence="2" type="ORF">CCMP2556_LOCUS2928</name>
</gene>
<evidence type="ECO:0000313" key="3">
    <source>
        <dbReference type="Proteomes" id="UP001642484"/>
    </source>
</evidence>
<evidence type="ECO:0008006" key="4">
    <source>
        <dbReference type="Google" id="ProtNLM"/>
    </source>
</evidence>
<organism evidence="2 3">
    <name type="scientific">Durusdinium trenchii</name>
    <dbReference type="NCBI Taxonomy" id="1381693"/>
    <lineage>
        <taxon>Eukaryota</taxon>
        <taxon>Sar</taxon>
        <taxon>Alveolata</taxon>
        <taxon>Dinophyceae</taxon>
        <taxon>Suessiales</taxon>
        <taxon>Symbiodiniaceae</taxon>
        <taxon>Durusdinium</taxon>
    </lineage>
</organism>
<evidence type="ECO:0000313" key="2">
    <source>
        <dbReference type="EMBL" id="CAK8992634.1"/>
    </source>
</evidence>
<accession>A0ABP0HTB6</accession>
<feature type="compositionally biased region" description="Acidic residues" evidence="1">
    <location>
        <begin position="435"/>
        <end position="444"/>
    </location>
</feature>
<comment type="caution">
    <text evidence="2">The sequence shown here is derived from an EMBL/GenBank/DDBJ whole genome shotgun (WGS) entry which is preliminary data.</text>
</comment>
<feature type="compositionally biased region" description="Acidic residues" evidence="1">
    <location>
        <begin position="456"/>
        <end position="495"/>
    </location>
</feature>
<keyword evidence="3" id="KW-1185">Reference proteome</keyword>
<name>A0ABP0HTB6_9DINO</name>
<feature type="region of interest" description="Disordered" evidence="1">
    <location>
        <begin position="432"/>
        <end position="539"/>
    </location>
</feature>
<proteinExistence type="predicted"/>
<evidence type="ECO:0000256" key="1">
    <source>
        <dbReference type="SAM" id="MobiDB-lite"/>
    </source>
</evidence>